<dbReference type="InterPro" id="IPR022385">
    <property type="entry name" value="Rhs_assc_core"/>
</dbReference>
<proteinExistence type="predicted"/>
<sequence>MTKAHTSDCDLANINPFRYREYVYDSETGLYYLKSRYYDPVTGRFLNADMYCDTQSNIFGTNMFAYCNNNWVNQIDPEGTDAYWVQFGNAVRLFDTSITN</sequence>
<accession>A0ABT0NI56</accession>
<keyword evidence="2" id="KW-1185">Reference proteome</keyword>
<comment type="caution">
    <text evidence="1">The sequence shown here is derived from an EMBL/GenBank/DDBJ whole genome shotgun (WGS) entry which is preliminary data.</text>
</comment>
<dbReference type="Proteomes" id="UP001056693">
    <property type="component" value="Unassembled WGS sequence"/>
</dbReference>
<dbReference type="PANTHER" id="PTHR32305:SF15">
    <property type="entry name" value="PROTEIN RHSA-RELATED"/>
    <property type="match status" value="1"/>
</dbReference>
<dbReference type="PANTHER" id="PTHR32305">
    <property type="match status" value="1"/>
</dbReference>
<organism evidence="1 2">
    <name type="scientific">Ruminococcus bromii</name>
    <dbReference type="NCBI Taxonomy" id="40518"/>
    <lineage>
        <taxon>Bacteria</taxon>
        <taxon>Bacillati</taxon>
        <taxon>Bacillota</taxon>
        <taxon>Clostridia</taxon>
        <taxon>Eubacteriales</taxon>
        <taxon>Oscillospiraceae</taxon>
        <taxon>Ruminococcus</taxon>
    </lineage>
</organism>
<dbReference type="Gene3D" id="2.180.10.10">
    <property type="entry name" value="RHS repeat-associated core"/>
    <property type="match status" value="1"/>
</dbReference>
<dbReference type="InterPro" id="IPR050708">
    <property type="entry name" value="T6SS_VgrG/RHS"/>
</dbReference>
<dbReference type="EMBL" id="SNUZ01000009">
    <property type="protein sequence ID" value="MCL3787832.1"/>
    <property type="molecule type" value="Genomic_DNA"/>
</dbReference>
<protein>
    <submittedName>
        <fullName evidence="1">RHS repeat-associated core domain-containing protein</fullName>
    </submittedName>
</protein>
<evidence type="ECO:0000313" key="2">
    <source>
        <dbReference type="Proteomes" id="UP001056693"/>
    </source>
</evidence>
<evidence type="ECO:0000313" key="1">
    <source>
        <dbReference type="EMBL" id="MCL3787832.1"/>
    </source>
</evidence>
<name>A0ABT0NI56_9FIRM</name>
<dbReference type="RefSeq" id="WP_249376798.1">
    <property type="nucleotide sequence ID" value="NZ_SNUZ01000009.1"/>
</dbReference>
<dbReference type="NCBIfam" id="TIGR03696">
    <property type="entry name" value="Rhs_assc_core"/>
    <property type="match status" value="1"/>
</dbReference>
<reference evidence="1 2" key="1">
    <citation type="submission" date="2019-03" db="EMBL/GenBank/DDBJ databases">
        <authorList>
            <person name="Molinero N."/>
            <person name="Sanchez B."/>
            <person name="Walker A."/>
            <person name="Duncan S."/>
            <person name="Delgado S."/>
            <person name="Margolles A."/>
        </authorList>
    </citation>
    <scope>NUCLEOTIDE SEQUENCE [LARGE SCALE GENOMIC DNA]</scope>
    <source>
        <strain evidence="1 2">IPLA60002</strain>
    </source>
</reference>
<gene>
    <name evidence="1" type="ORF">E2N93_07425</name>
</gene>